<dbReference type="EMBL" id="RYZH01000002">
    <property type="protein sequence ID" value="RUL89446.1"/>
    <property type="molecule type" value="Genomic_DNA"/>
</dbReference>
<evidence type="ECO:0000313" key="1">
    <source>
        <dbReference type="EMBL" id="RUL89446.1"/>
    </source>
</evidence>
<reference evidence="1 2" key="2">
    <citation type="submission" date="2019-01" db="EMBL/GenBank/DDBJ databases">
        <title>Tautonia sociabilis, a novel thermotolerant planctomycete of Isosphaeraceae family, isolated from a 4000 m deep subterranean habitat.</title>
        <authorList>
            <person name="Kovaleva O.L."/>
            <person name="Elcheninov A.G."/>
            <person name="Van Heerden E."/>
            <person name="Toshchakov S.V."/>
            <person name="Novikov A."/>
            <person name="Bonch-Osmolovskaya E.A."/>
            <person name="Kublanov I.V."/>
        </authorList>
    </citation>
    <scope>NUCLEOTIDE SEQUENCE [LARGE SCALE GENOMIC DNA]</scope>
    <source>
        <strain evidence="1 2">GM2012</strain>
    </source>
</reference>
<reference evidence="1 2" key="1">
    <citation type="submission" date="2018-12" db="EMBL/GenBank/DDBJ databases">
        <authorList>
            <person name="Toschakov S.V."/>
        </authorList>
    </citation>
    <scope>NUCLEOTIDE SEQUENCE [LARGE SCALE GENOMIC DNA]</scope>
    <source>
        <strain evidence="1 2">GM2012</strain>
    </source>
</reference>
<protein>
    <submittedName>
        <fullName evidence="1">Uncharacterized protein</fullName>
    </submittedName>
</protein>
<dbReference type="Proteomes" id="UP000280296">
    <property type="component" value="Unassembled WGS sequence"/>
</dbReference>
<proteinExistence type="predicted"/>
<organism evidence="1 2">
    <name type="scientific">Tautonia sociabilis</name>
    <dbReference type="NCBI Taxonomy" id="2080755"/>
    <lineage>
        <taxon>Bacteria</taxon>
        <taxon>Pseudomonadati</taxon>
        <taxon>Planctomycetota</taxon>
        <taxon>Planctomycetia</taxon>
        <taxon>Isosphaerales</taxon>
        <taxon>Isosphaeraceae</taxon>
        <taxon>Tautonia</taxon>
    </lineage>
</organism>
<gene>
    <name evidence="1" type="ORF">TsocGM_01350</name>
</gene>
<comment type="caution">
    <text evidence="1">The sequence shown here is derived from an EMBL/GenBank/DDBJ whole genome shotgun (WGS) entry which is preliminary data.</text>
</comment>
<sequence length="100" mass="11088">MTNDIKIRVLNIDYHRNGIGGAPFHAIVFRDSGELGSVKLAVVSDQAAHVAVLDIAKLVDCDVEFGSNSWRGDQYEPGLRRAIRRRERQIEKEALGGKEA</sequence>
<name>A0A432MR16_9BACT</name>
<keyword evidence="2" id="KW-1185">Reference proteome</keyword>
<accession>A0A432MR16</accession>
<dbReference type="OrthoDB" id="289182at2"/>
<dbReference type="RefSeq" id="WP_126723522.1">
    <property type="nucleotide sequence ID" value="NZ_RYZH01000002.1"/>
</dbReference>
<dbReference type="AlphaFoldDB" id="A0A432MR16"/>
<evidence type="ECO:0000313" key="2">
    <source>
        <dbReference type="Proteomes" id="UP000280296"/>
    </source>
</evidence>